<organism evidence="1 2">
    <name type="scientific">Gemmata massiliana</name>
    <dbReference type="NCBI Taxonomy" id="1210884"/>
    <lineage>
        <taxon>Bacteria</taxon>
        <taxon>Pseudomonadati</taxon>
        <taxon>Planctomycetota</taxon>
        <taxon>Planctomycetia</taxon>
        <taxon>Gemmatales</taxon>
        <taxon>Gemmataceae</taxon>
        <taxon>Gemmata</taxon>
    </lineage>
</organism>
<dbReference type="EMBL" id="LR593886">
    <property type="protein sequence ID" value="VTR93611.1"/>
    <property type="molecule type" value="Genomic_DNA"/>
</dbReference>
<dbReference type="Proteomes" id="UP000464178">
    <property type="component" value="Chromosome"/>
</dbReference>
<gene>
    <name evidence="1" type="ORF">SOIL9_41030</name>
</gene>
<protein>
    <submittedName>
        <fullName evidence="1">Uncharacterized protein</fullName>
    </submittedName>
</protein>
<name>A0A6P2CX80_9BACT</name>
<sequence>MYLGRDSHLMQMLTLVGIGLQFGPRCIWGETPQRQDRNRDGRGASIRPQMYLGRDAFLYTSIMYVLVPLQFGPRCIWGETPLVLKSGRATTLGFNSAPDVSGERLSSHRYRAGSLVASIRPQMYLGRDDAATRSDVGGALAGFNSAPDVSGERPPGTCSGPDVAITLQFGPRCIWGETGHCETVLTLRQLLQFGPRCIWGETRTSGAIGFCNFALQFGPRCIWGETSGWSTPTRRAAASIRPQMYLGRDLSEVRREGHLHVAVLQFGPRCIWGETKSR</sequence>
<proteinExistence type="predicted"/>
<dbReference type="KEGG" id="gms:SOIL9_41030"/>
<dbReference type="AlphaFoldDB" id="A0A6P2CX80"/>
<keyword evidence="2" id="KW-1185">Reference proteome</keyword>
<evidence type="ECO:0000313" key="2">
    <source>
        <dbReference type="Proteomes" id="UP000464178"/>
    </source>
</evidence>
<reference evidence="1 2" key="1">
    <citation type="submission" date="2019-05" db="EMBL/GenBank/DDBJ databases">
        <authorList>
            <consortium name="Science for Life Laboratories"/>
        </authorList>
    </citation>
    <scope>NUCLEOTIDE SEQUENCE [LARGE SCALE GENOMIC DNA]</scope>
    <source>
        <strain evidence="1">Soil9</strain>
    </source>
</reference>
<evidence type="ECO:0000313" key="1">
    <source>
        <dbReference type="EMBL" id="VTR93611.1"/>
    </source>
</evidence>
<accession>A0A6P2CX80</accession>